<reference evidence="2" key="1">
    <citation type="submission" date="2023-01" db="EMBL/GenBank/DDBJ databases">
        <title>The growth and conidiation of Purpureocillium lavendulum are regulated by nitrogen source and histone H3K14 acetylation.</title>
        <authorList>
            <person name="Tang P."/>
            <person name="Han J."/>
            <person name="Zhang C."/>
            <person name="Tang P."/>
            <person name="Qi F."/>
            <person name="Zhang K."/>
            <person name="Liang L."/>
        </authorList>
    </citation>
    <scope>NUCLEOTIDE SEQUENCE</scope>
    <source>
        <strain evidence="2">YMF1.00683</strain>
    </source>
</reference>
<comment type="caution">
    <text evidence="2">The sequence shown here is derived from an EMBL/GenBank/DDBJ whole genome shotgun (WGS) entry which is preliminary data.</text>
</comment>
<protein>
    <submittedName>
        <fullName evidence="2">Major facilitator superfamily domain, general substrate transporter</fullName>
    </submittedName>
</protein>
<evidence type="ECO:0000313" key="2">
    <source>
        <dbReference type="EMBL" id="KAJ6440167.1"/>
    </source>
</evidence>
<proteinExistence type="predicted"/>
<feature type="region of interest" description="Disordered" evidence="1">
    <location>
        <begin position="221"/>
        <end position="240"/>
    </location>
</feature>
<dbReference type="AlphaFoldDB" id="A0AB34FM13"/>
<accession>A0AB34FM13</accession>
<name>A0AB34FM13_9HYPO</name>
<gene>
    <name evidence="2" type="ORF">O9K51_08058</name>
</gene>
<dbReference type="EMBL" id="JAQHRD010000006">
    <property type="protein sequence ID" value="KAJ6440167.1"/>
    <property type="molecule type" value="Genomic_DNA"/>
</dbReference>
<evidence type="ECO:0000313" key="3">
    <source>
        <dbReference type="Proteomes" id="UP001163105"/>
    </source>
</evidence>
<evidence type="ECO:0000256" key="1">
    <source>
        <dbReference type="SAM" id="MobiDB-lite"/>
    </source>
</evidence>
<dbReference type="Proteomes" id="UP001163105">
    <property type="component" value="Unassembled WGS sequence"/>
</dbReference>
<sequence length="347" mass="38162">MARQDPLHWTVDRRFSYLRITPTWYHHQSCFYTKAPSAKMEMKAAAERRRQWQWHGSPGARDSSRSSCVEASCMPCAVYSRAWTRLRAALAGRDAHNIPTKGSCSFDFYGCFIARLQTTVRSFYGIDGRDVNDCSGEPAGENRSQDQTILRNANEATPQKPMPMSAAIVGEHELTKDQLVARGFQGIKHGLETDPMTQQTGKFVEHVLAQDPVEATPVVEASHPLDEDTEETEGPGVSKHDLARDQVAQTGSSGPPHALKDDDSLVLALPDLKHTLQTDPTVQTPDHETSHTLKSDSARVSVGTLALAHGLHDDARVCSVRQASGHGIEEDMTVATGDVHKPHRLGE</sequence>
<feature type="compositionally biased region" description="Basic and acidic residues" evidence="1">
    <location>
        <begin position="285"/>
        <end position="297"/>
    </location>
</feature>
<keyword evidence="3" id="KW-1185">Reference proteome</keyword>
<organism evidence="2 3">
    <name type="scientific">Purpureocillium lavendulum</name>
    <dbReference type="NCBI Taxonomy" id="1247861"/>
    <lineage>
        <taxon>Eukaryota</taxon>
        <taxon>Fungi</taxon>
        <taxon>Dikarya</taxon>
        <taxon>Ascomycota</taxon>
        <taxon>Pezizomycotina</taxon>
        <taxon>Sordariomycetes</taxon>
        <taxon>Hypocreomycetidae</taxon>
        <taxon>Hypocreales</taxon>
        <taxon>Ophiocordycipitaceae</taxon>
        <taxon>Purpureocillium</taxon>
    </lineage>
</organism>
<feature type="region of interest" description="Disordered" evidence="1">
    <location>
        <begin position="276"/>
        <end position="298"/>
    </location>
</feature>